<evidence type="ECO:0000313" key="3">
    <source>
        <dbReference type="EMBL" id="MCD2113070.1"/>
    </source>
</evidence>
<name>A0AAW4XK06_RHORH</name>
<dbReference type="Proteomes" id="UP001198630">
    <property type="component" value="Unassembled WGS sequence"/>
</dbReference>
<organism evidence="3 4">
    <name type="scientific">Rhodococcus rhodochrous</name>
    <dbReference type="NCBI Taxonomy" id="1829"/>
    <lineage>
        <taxon>Bacteria</taxon>
        <taxon>Bacillati</taxon>
        <taxon>Actinomycetota</taxon>
        <taxon>Actinomycetes</taxon>
        <taxon>Mycobacteriales</taxon>
        <taxon>Nocardiaceae</taxon>
        <taxon>Rhodococcus</taxon>
    </lineage>
</organism>
<accession>A0AAW4XK06</accession>
<dbReference type="AlphaFoldDB" id="A0AAW4XK06"/>
<sequence>MSDSCRTVTSEAMEIRGGSGYIEDRVFARLVRDSHLGSLWEGSSNVIALDVLRSMRKSGAHRVLADAQRTLLDVAHPECAPVVAALRERWDVLEARGEDLLAGDDTHAQTRCAAYTDDLARTVMAPPCSWTWRRTASNTVSATGRCSSPTPT</sequence>
<evidence type="ECO:0000259" key="2">
    <source>
        <dbReference type="Pfam" id="PF00441"/>
    </source>
</evidence>
<comment type="caution">
    <text evidence="3">The sequence shown here is derived from an EMBL/GenBank/DDBJ whole genome shotgun (WGS) entry which is preliminary data.</text>
</comment>
<dbReference type="Gene3D" id="1.20.140.10">
    <property type="entry name" value="Butyryl-CoA Dehydrogenase, subunit A, domain 3"/>
    <property type="match status" value="1"/>
</dbReference>
<proteinExistence type="predicted"/>
<dbReference type="GO" id="GO:0003995">
    <property type="term" value="F:acyl-CoA dehydrogenase activity"/>
    <property type="evidence" value="ECO:0007669"/>
    <property type="project" value="InterPro"/>
</dbReference>
<evidence type="ECO:0000313" key="4">
    <source>
        <dbReference type="Proteomes" id="UP001198630"/>
    </source>
</evidence>
<keyword evidence="1" id="KW-0285">Flavoprotein</keyword>
<reference evidence="3" key="1">
    <citation type="submission" date="2021-11" db="EMBL/GenBank/DDBJ databases">
        <title>Development of a sustainable strategy for remediation of hydrocarbon-contaminated territories based on the waste exchange concept.</title>
        <authorList>
            <person name="Elkin A."/>
        </authorList>
    </citation>
    <scope>NUCLEOTIDE SEQUENCE</scope>
    <source>
        <strain evidence="3">IEGM 757</strain>
    </source>
</reference>
<dbReference type="InterPro" id="IPR036250">
    <property type="entry name" value="AcylCo_DH-like_C"/>
</dbReference>
<dbReference type="SUPFAM" id="SSF47203">
    <property type="entry name" value="Acyl-CoA dehydrogenase C-terminal domain-like"/>
    <property type="match status" value="1"/>
</dbReference>
<feature type="domain" description="Acyl-CoA dehydrogenase/oxidase C-terminal" evidence="2">
    <location>
        <begin position="3"/>
        <end position="55"/>
    </location>
</feature>
<dbReference type="EMBL" id="JAJNCO010000010">
    <property type="protein sequence ID" value="MCD2113070.1"/>
    <property type="molecule type" value="Genomic_DNA"/>
</dbReference>
<gene>
    <name evidence="3" type="ORF">LQ384_18320</name>
</gene>
<dbReference type="PROSITE" id="PS00073">
    <property type="entry name" value="ACYL_COA_DH_2"/>
    <property type="match status" value="1"/>
</dbReference>
<dbReference type="PANTHER" id="PTHR42707:SF2">
    <property type="entry name" value="ACD11 DEHYDROGENASE"/>
    <property type="match status" value="1"/>
</dbReference>
<dbReference type="InterPro" id="IPR006089">
    <property type="entry name" value="Acyl-CoA_DH_CS"/>
</dbReference>
<dbReference type="InterPro" id="IPR052904">
    <property type="entry name" value="Acyl-CoA_dehydrogenase-like"/>
</dbReference>
<dbReference type="Pfam" id="PF00441">
    <property type="entry name" value="Acyl-CoA_dh_1"/>
    <property type="match status" value="1"/>
</dbReference>
<protein>
    <recommendedName>
        <fullName evidence="2">Acyl-CoA dehydrogenase/oxidase C-terminal domain-containing protein</fullName>
    </recommendedName>
</protein>
<dbReference type="InterPro" id="IPR009075">
    <property type="entry name" value="AcylCo_DH/oxidase_C"/>
</dbReference>
<dbReference type="PANTHER" id="PTHR42707">
    <property type="entry name" value="ACYL-COA DEHYDROGENASE"/>
    <property type="match status" value="1"/>
</dbReference>
<dbReference type="RefSeq" id="WP_230791634.1">
    <property type="nucleotide sequence ID" value="NZ_JAJNCO010000010.1"/>
</dbReference>
<evidence type="ECO:0000256" key="1">
    <source>
        <dbReference type="ARBA" id="ARBA00022630"/>
    </source>
</evidence>